<evidence type="ECO:0000256" key="5">
    <source>
        <dbReference type="ARBA" id="ARBA00022023"/>
    </source>
</evidence>
<keyword evidence="10 14" id="KW-0408">Iron</keyword>
<dbReference type="GO" id="GO:0006284">
    <property type="term" value="P:base-excision repair"/>
    <property type="evidence" value="ECO:0007669"/>
    <property type="project" value="UniProtKB-UniRule"/>
</dbReference>
<evidence type="ECO:0000256" key="11">
    <source>
        <dbReference type="ARBA" id="ARBA00023014"/>
    </source>
</evidence>
<name>A0A370CHJ3_9COXI</name>
<dbReference type="Pfam" id="PF00633">
    <property type="entry name" value="HHH"/>
    <property type="match status" value="1"/>
</dbReference>
<evidence type="ECO:0000256" key="8">
    <source>
        <dbReference type="ARBA" id="ARBA00022763"/>
    </source>
</evidence>
<comment type="cofactor">
    <cofactor evidence="14">
        <name>[4Fe-4S] cluster</name>
        <dbReference type="ChEBI" id="CHEBI:49883"/>
    </cofactor>
    <text evidence="14">Binds 1 [4Fe-4S] cluster.</text>
</comment>
<accession>A0A370CHJ3</accession>
<dbReference type="EMBL" id="NMOS02000010">
    <property type="protein sequence ID" value="RDH40368.1"/>
    <property type="molecule type" value="Genomic_DNA"/>
</dbReference>
<dbReference type="AlphaFoldDB" id="A0A370CHJ3"/>
<keyword evidence="11" id="KW-0411">Iron-sulfur</keyword>
<comment type="catalytic activity">
    <reaction evidence="1 14">
        <text>Hydrolyzes free adenine bases from 7,8-dihydro-8-oxoguanine:adenine mismatched double-stranded DNA, leaving an apurinic site.</text>
        <dbReference type="EC" id="3.2.2.31"/>
    </reaction>
</comment>
<dbReference type="Pfam" id="PF00730">
    <property type="entry name" value="HhH-GPD"/>
    <property type="match status" value="1"/>
</dbReference>
<evidence type="ECO:0000256" key="1">
    <source>
        <dbReference type="ARBA" id="ARBA00000843"/>
    </source>
</evidence>
<dbReference type="GO" id="GO:0035485">
    <property type="term" value="F:adenine/guanine mispair binding"/>
    <property type="evidence" value="ECO:0007669"/>
    <property type="project" value="TreeGrafter"/>
</dbReference>
<dbReference type="PANTHER" id="PTHR42944">
    <property type="entry name" value="ADENINE DNA GLYCOSYLASE"/>
    <property type="match status" value="1"/>
</dbReference>
<proteinExistence type="inferred from homology"/>
<dbReference type="Gene3D" id="1.10.1670.10">
    <property type="entry name" value="Helix-hairpin-Helix base-excision DNA repair enzymes (C-terminal)"/>
    <property type="match status" value="1"/>
</dbReference>
<dbReference type="GO" id="GO:0032357">
    <property type="term" value="F:oxidized purine DNA binding"/>
    <property type="evidence" value="ECO:0007669"/>
    <property type="project" value="TreeGrafter"/>
</dbReference>
<protein>
    <recommendedName>
        <fullName evidence="5 14">Adenine DNA glycosylase</fullName>
        <ecNumber evidence="4 14">3.2.2.31</ecNumber>
    </recommendedName>
</protein>
<comment type="similarity">
    <text evidence="3 14">Belongs to the Nth/MutY family.</text>
</comment>
<dbReference type="InterPro" id="IPR000445">
    <property type="entry name" value="HhH_motif"/>
</dbReference>
<reference evidence="16 17" key="2">
    <citation type="journal article" date="2018" name="J. Invertebr. Pathol.">
        <title>'Candidatus Aquirickettsiella gammari' (Gammaproteobacteria: Legionellales: Coxiellaceae): A bacterial pathogen of the freshwater crustacean Gammarus fossarum (Malacostraca: Amphipoda).</title>
        <authorList>
            <person name="Bojko J."/>
            <person name="Dunn A.M."/>
            <person name="Stebbing P.D."/>
            <person name="van Aerle R."/>
            <person name="Bacela-Spychalska K."/>
            <person name="Bean T.P."/>
            <person name="Urrutia A."/>
            <person name="Stentiford G.D."/>
        </authorList>
    </citation>
    <scope>NUCLEOTIDE SEQUENCE [LARGE SCALE GENOMIC DNA]</scope>
    <source>
        <strain evidence="16">RA15029</strain>
    </source>
</reference>
<dbReference type="InterPro" id="IPR044298">
    <property type="entry name" value="MIG/MutY"/>
</dbReference>
<evidence type="ECO:0000256" key="3">
    <source>
        <dbReference type="ARBA" id="ARBA00008343"/>
    </source>
</evidence>
<comment type="function">
    <text evidence="2">Adenine glycosylase active on G-A mispairs. MutY also corrects error-prone DNA synthesis past GO lesions which are due to the oxidatively damaged form of guanine: 7,8-dihydro-8-oxoguanine (8-oxo-dGTP).</text>
</comment>
<keyword evidence="8 14" id="KW-0227">DNA damage</keyword>
<evidence type="ECO:0000256" key="4">
    <source>
        <dbReference type="ARBA" id="ARBA00012045"/>
    </source>
</evidence>
<comment type="caution">
    <text evidence="16">The sequence shown here is derived from an EMBL/GenBank/DDBJ whole genome shotgun (WGS) entry which is preliminary data.</text>
</comment>
<dbReference type="NCBIfam" id="TIGR01084">
    <property type="entry name" value="mutY"/>
    <property type="match status" value="1"/>
</dbReference>
<evidence type="ECO:0000256" key="2">
    <source>
        <dbReference type="ARBA" id="ARBA00002933"/>
    </source>
</evidence>
<evidence type="ECO:0000313" key="16">
    <source>
        <dbReference type="EMBL" id="RDH40368.1"/>
    </source>
</evidence>
<evidence type="ECO:0000256" key="13">
    <source>
        <dbReference type="ARBA" id="ARBA00023295"/>
    </source>
</evidence>
<evidence type="ECO:0000256" key="14">
    <source>
        <dbReference type="RuleBase" id="RU365096"/>
    </source>
</evidence>
<dbReference type="Pfam" id="PF14815">
    <property type="entry name" value="NUDIX_4"/>
    <property type="match status" value="1"/>
</dbReference>
<feature type="domain" description="HhH-GPD" evidence="15">
    <location>
        <begin position="41"/>
        <end position="193"/>
    </location>
</feature>
<keyword evidence="12" id="KW-0234">DNA repair</keyword>
<evidence type="ECO:0000256" key="12">
    <source>
        <dbReference type="ARBA" id="ARBA00023204"/>
    </source>
</evidence>
<evidence type="ECO:0000313" key="17">
    <source>
        <dbReference type="Proteomes" id="UP000226429"/>
    </source>
</evidence>
<evidence type="ECO:0000259" key="15">
    <source>
        <dbReference type="SMART" id="SM00478"/>
    </source>
</evidence>
<dbReference type="PANTHER" id="PTHR42944:SF1">
    <property type="entry name" value="ADENINE DNA GLYCOSYLASE"/>
    <property type="match status" value="1"/>
</dbReference>
<evidence type="ECO:0000256" key="10">
    <source>
        <dbReference type="ARBA" id="ARBA00023004"/>
    </source>
</evidence>
<evidence type="ECO:0000256" key="9">
    <source>
        <dbReference type="ARBA" id="ARBA00022801"/>
    </source>
</evidence>
<gene>
    <name evidence="16" type="primary">mutY</name>
    <name evidence="16" type="ORF">CFE62_004320</name>
</gene>
<dbReference type="PROSITE" id="PS01155">
    <property type="entry name" value="ENDONUCLEASE_III_2"/>
    <property type="match status" value="1"/>
</dbReference>
<keyword evidence="7" id="KW-0479">Metal-binding</keyword>
<dbReference type="InterPro" id="IPR011257">
    <property type="entry name" value="DNA_glycosylase"/>
</dbReference>
<sequence length="352" mass="40266">MTLTPKQFQQRILAWFKIYGRKDLPWQQTKSPYRIWLSEIMLQQTQVATVIPYFQNFIQAFPTLSSLAKADIEEVLHRWSGLGYYARARNLHRSAQIIEKEYFGKFPQDLMQLQSLPGIGRTTAGAILALAFNKSASILDGNVKRVLTRVHAIPGSTALASVNKKLWSLAESYTPLNHQVSHYTQAMMDLGALICTRAQPKCIQCPLQTHCLAYLGKNPQAFPTPRPPKKIPSRATKMLILINAQQEILLEKRPEMGIWGGLWSLPECPFTEDISDFCKQHYHCSAENPIQHTPFRHTFSHFHLEITPIAMHVKKWQPPLIESRRIVWYNVEQLAEKGLAAPIKKLLSHLIL</sequence>
<dbReference type="SMART" id="SM00478">
    <property type="entry name" value="ENDO3c"/>
    <property type="match status" value="1"/>
</dbReference>
<dbReference type="GO" id="GO:0046872">
    <property type="term" value="F:metal ion binding"/>
    <property type="evidence" value="ECO:0007669"/>
    <property type="project" value="UniProtKB-UniRule"/>
</dbReference>
<keyword evidence="6" id="KW-0004">4Fe-4S</keyword>
<dbReference type="InterPro" id="IPR003265">
    <property type="entry name" value="HhH-GPD_domain"/>
</dbReference>
<keyword evidence="13 14" id="KW-0326">Glycosidase</keyword>
<dbReference type="GO" id="GO:0006298">
    <property type="term" value="P:mismatch repair"/>
    <property type="evidence" value="ECO:0007669"/>
    <property type="project" value="TreeGrafter"/>
</dbReference>
<keyword evidence="17" id="KW-1185">Reference proteome</keyword>
<dbReference type="InterPro" id="IPR004036">
    <property type="entry name" value="Endonuclease-III-like_CS2"/>
</dbReference>
<dbReference type="InterPro" id="IPR005760">
    <property type="entry name" value="A/G_AdeGlyc_MutY"/>
</dbReference>
<dbReference type="InterPro" id="IPR015797">
    <property type="entry name" value="NUDIX_hydrolase-like_dom_sf"/>
</dbReference>
<dbReference type="Proteomes" id="UP000226429">
    <property type="component" value="Unassembled WGS sequence"/>
</dbReference>
<dbReference type="SUPFAM" id="SSF48150">
    <property type="entry name" value="DNA-glycosylase"/>
    <property type="match status" value="1"/>
</dbReference>
<dbReference type="GO" id="GO:0000701">
    <property type="term" value="F:purine-specific mismatch base pair DNA N-glycosylase activity"/>
    <property type="evidence" value="ECO:0007669"/>
    <property type="project" value="UniProtKB-EC"/>
</dbReference>
<dbReference type="CDD" id="cd00056">
    <property type="entry name" value="ENDO3c"/>
    <property type="match status" value="1"/>
</dbReference>
<dbReference type="EC" id="3.2.2.31" evidence="4 14"/>
<evidence type="ECO:0000256" key="7">
    <source>
        <dbReference type="ARBA" id="ARBA00022723"/>
    </source>
</evidence>
<keyword evidence="9" id="KW-0378">Hydrolase</keyword>
<reference evidence="16 17" key="1">
    <citation type="journal article" date="2017" name="Int. J. Syst. Evol. Microbiol.">
        <title>Aquarickettsiella crustaci n. gen. n. sp. (Gammaproteobacteria: Legionellales: Coxiellaceae); a bacterial pathogen of the freshwater crustacean: Gammarus fossarum (Malacostraca: Amphipoda).</title>
        <authorList>
            <person name="Bojko J."/>
            <person name="Dunn A.M."/>
            <person name="Stebbing P.D."/>
            <person name="Van Aerle R."/>
            <person name="Bacela-Spychalska K."/>
            <person name="Bean T.P."/>
            <person name="Stentiford G.D."/>
        </authorList>
    </citation>
    <scope>NUCLEOTIDE SEQUENCE [LARGE SCALE GENOMIC DNA]</scope>
    <source>
        <strain evidence="16">RA15029</strain>
    </source>
</reference>
<dbReference type="CDD" id="cd03431">
    <property type="entry name" value="NUDIX_DNA_Glycosylase_C-MutY"/>
    <property type="match status" value="1"/>
</dbReference>
<dbReference type="InterPro" id="IPR023170">
    <property type="entry name" value="HhH_base_excis_C"/>
</dbReference>
<dbReference type="Gene3D" id="1.10.340.30">
    <property type="entry name" value="Hypothetical protein, domain 2"/>
    <property type="match status" value="1"/>
</dbReference>
<evidence type="ECO:0000256" key="6">
    <source>
        <dbReference type="ARBA" id="ARBA00022485"/>
    </source>
</evidence>
<dbReference type="Gene3D" id="3.90.79.10">
    <property type="entry name" value="Nucleoside Triphosphate Pyrophosphohydrolase"/>
    <property type="match status" value="1"/>
</dbReference>
<organism evidence="16 17">
    <name type="scientific">Candidatus Aquirickettsiella gammari</name>
    <dbReference type="NCBI Taxonomy" id="2016198"/>
    <lineage>
        <taxon>Bacteria</taxon>
        <taxon>Pseudomonadati</taxon>
        <taxon>Pseudomonadota</taxon>
        <taxon>Gammaproteobacteria</taxon>
        <taxon>Legionellales</taxon>
        <taxon>Coxiellaceae</taxon>
        <taxon>Candidatus Aquirickettsiella</taxon>
    </lineage>
</organism>
<dbReference type="GO" id="GO:0034039">
    <property type="term" value="F:8-oxo-7,8-dihydroguanine DNA N-glycosylase activity"/>
    <property type="evidence" value="ECO:0007669"/>
    <property type="project" value="TreeGrafter"/>
</dbReference>
<dbReference type="GO" id="GO:0051539">
    <property type="term" value="F:4 iron, 4 sulfur cluster binding"/>
    <property type="evidence" value="ECO:0007669"/>
    <property type="project" value="UniProtKB-UniRule"/>
</dbReference>
<dbReference type="InterPro" id="IPR029119">
    <property type="entry name" value="MutY_C"/>
</dbReference>
<dbReference type="FunFam" id="1.10.340.30:FF:000002">
    <property type="entry name" value="Adenine DNA glycosylase"/>
    <property type="match status" value="1"/>
</dbReference>
<dbReference type="SUPFAM" id="SSF55811">
    <property type="entry name" value="Nudix"/>
    <property type="match status" value="1"/>
</dbReference>